<gene>
    <name evidence="1" type="ORF">PAECIP111891_02088</name>
</gene>
<evidence type="ECO:0000313" key="1">
    <source>
        <dbReference type="EMBL" id="CAH1202256.1"/>
    </source>
</evidence>
<comment type="caution">
    <text evidence="1">The sequence shown here is derived from an EMBL/GenBank/DDBJ whole genome shotgun (WGS) entry which is preliminary data.</text>
</comment>
<name>A0ABM9C2V1_9BACL</name>
<sequence>MTLLYTKHLEGLRDDYCCEYGKLFAERVGGLQDQDEQITQQQFEPQTDKMAAMKYLHQAGLQEEYLL</sequence>
<evidence type="ECO:0000313" key="2">
    <source>
        <dbReference type="Proteomes" id="UP000838821"/>
    </source>
</evidence>
<dbReference type="RefSeq" id="WP_236286821.1">
    <property type="nucleotide sequence ID" value="NZ_CAKMMW010000004.1"/>
</dbReference>
<reference evidence="1" key="1">
    <citation type="submission" date="2022-01" db="EMBL/GenBank/DDBJ databases">
        <authorList>
            <person name="Criscuolo A."/>
        </authorList>
    </citation>
    <scope>NUCLEOTIDE SEQUENCE</scope>
    <source>
        <strain evidence="1">CIP111891</strain>
    </source>
</reference>
<dbReference type="Proteomes" id="UP000838821">
    <property type="component" value="Unassembled WGS sequence"/>
</dbReference>
<accession>A0ABM9C2V1</accession>
<proteinExistence type="predicted"/>
<protein>
    <submittedName>
        <fullName evidence="1">Uncharacterized protein</fullName>
    </submittedName>
</protein>
<organism evidence="1 2">
    <name type="scientific">Paenibacillus allorhizoplanae</name>
    <dbReference type="NCBI Taxonomy" id="2905648"/>
    <lineage>
        <taxon>Bacteria</taxon>
        <taxon>Bacillati</taxon>
        <taxon>Bacillota</taxon>
        <taxon>Bacilli</taxon>
        <taxon>Bacillales</taxon>
        <taxon>Paenibacillaceae</taxon>
        <taxon>Paenibacillus</taxon>
    </lineage>
</organism>
<keyword evidence="2" id="KW-1185">Reference proteome</keyword>
<dbReference type="EMBL" id="CAKMMW010000004">
    <property type="protein sequence ID" value="CAH1202256.1"/>
    <property type="molecule type" value="Genomic_DNA"/>
</dbReference>